<feature type="domain" description="RING-type" evidence="3">
    <location>
        <begin position="464"/>
        <end position="522"/>
    </location>
</feature>
<dbReference type="AlphaFoldDB" id="A0AAN7M484"/>
<dbReference type="Proteomes" id="UP001346149">
    <property type="component" value="Unassembled WGS sequence"/>
</dbReference>
<feature type="compositionally biased region" description="Polar residues" evidence="2">
    <location>
        <begin position="402"/>
        <end position="420"/>
    </location>
</feature>
<evidence type="ECO:0000313" key="5">
    <source>
        <dbReference type="Proteomes" id="UP001346149"/>
    </source>
</evidence>
<keyword evidence="5" id="KW-1185">Reference proteome</keyword>
<feature type="region of interest" description="Disordered" evidence="2">
    <location>
        <begin position="39"/>
        <end position="81"/>
    </location>
</feature>
<evidence type="ECO:0000259" key="3">
    <source>
        <dbReference type="PROSITE" id="PS50089"/>
    </source>
</evidence>
<feature type="compositionally biased region" description="Low complexity" evidence="2">
    <location>
        <begin position="352"/>
        <end position="363"/>
    </location>
</feature>
<evidence type="ECO:0000256" key="1">
    <source>
        <dbReference type="PROSITE-ProRule" id="PRU00175"/>
    </source>
</evidence>
<feature type="compositionally biased region" description="Low complexity" evidence="2">
    <location>
        <begin position="392"/>
        <end position="401"/>
    </location>
</feature>
<dbReference type="EMBL" id="JAXQNO010000009">
    <property type="protein sequence ID" value="KAK4791542.1"/>
    <property type="molecule type" value="Genomic_DNA"/>
</dbReference>
<name>A0AAN7M484_TRANT</name>
<evidence type="ECO:0000256" key="2">
    <source>
        <dbReference type="SAM" id="MobiDB-lite"/>
    </source>
</evidence>
<dbReference type="PROSITE" id="PS50089">
    <property type="entry name" value="ZF_RING_2"/>
    <property type="match status" value="1"/>
</dbReference>
<organism evidence="4 5">
    <name type="scientific">Trapa natans</name>
    <name type="common">Water chestnut</name>
    <dbReference type="NCBI Taxonomy" id="22666"/>
    <lineage>
        <taxon>Eukaryota</taxon>
        <taxon>Viridiplantae</taxon>
        <taxon>Streptophyta</taxon>
        <taxon>Embryophyta</taxon>
        <taxon>Tracheophyta</taxon>
        <taxon>Spermatophyta</taxon>
        <taxon>Magnoliopsida</taxon>
        <taxon>eudicotyledons</taxon>
        <taxon>Gunneridae</taxon>
        <taxon>Pentapetalae</taxon>
        <taxon>rosids</taxon>
        <taxon>malvids</taxon>
        <taxon>Myrtales</taxon>
        <taxon>Lythraceae</taxon>
        <taxon>Trapa</taxon>
    </lineage>
</organism>
<comment type="caution">
    <text evidence="4">The sequence shown here is derived from an EMBL/GenBank/DDBJ whole genome shotgun (WGS) entry which is preliminary data.</text>
</comment>
<reference evidence="4 5" key="1">
    <citation type="journal article" date="2023" name="Hortic Res">
        <title>Pangenome of water caltrop reveals structural variations and asymmetric subgenome divergence after allopolyploidization.</title>
        <authorList>
            <person name="Zhang X."/>
            <person name="Chen Y."/>
            <person name="Wang L."/>
            <person name="Yuan Y."/>
            <person name="Fang M."/>
            <person name="Shi L."/>
            <person name="Lu R."/>
            <person name="Comes H.P."/>
            <person name="Ma Y."/>
            <person name="Chen Y."/>
            <person name="Huang G."/>
            <person name="Zhou Y."/>
            <person name="Zheng Z."/>
            <person name="Qiu Y."/>
        </authorList>
    </citation>
    <scope>NUCLEOTIDE SEQUENCE [LARGE SCALE GENOMIC DNA]</scope>
    <source>
        <strain evidence="4">F231</strain>
    </source>
</reference>
<feature type="region of interest" description="Disordered" evidence="2">
    <location>
        <begin position="342"/>
        <end position="437"/>
    </location>
</feature>
<accession>A0AAN7M484</accession>
<dbReference type="SUPFAM" id="SSF57850">
    <property type="entry name" value="RING/U-box"/>
    <property type="match status" value="1"/>
</dbReference>
<dbReference type="PANTHER" id="PTHR31150:SF19">
    <property type="entry name" value="RING-TYPE DOMAIN-CONTAINING PROTEIN"/>
    <property type="match status" value="1"/>
</dbReference>
<feature type="compositionally biased region" description="Polar residues" evidence="2">
    <location>
        <begin position="67"/>
        <end position="81"/>
    </location>
</feature>
<sequence length="527" mass="57141">MLIDVLISGRFSGESFRLTSLAWSESKVIMTKDSINRVPFPSTSSSDLRAGEEPTLPNQPEGDASIGASTVPSLSTGNVPSVATGSGSEIDFFHTAHPPREPFGTSFAPPTSGYGSWLNSTSTASSMDEPQRISPGRGGVSQSIYDQGRYVAAHSYSASDRRLINVRGIPEWSSSSSDTYRVGGLPHHANFIPSSGGEVTANISQSQYNPMIYDATAAATAFRGLQPQNVNYSQQYIRGNYGVLSTRGQAVSSTMLSVPFQSHLVSPPEAFFNSHGMMYGFSQYARPGMPSPFSMNLRGTVQTPSHGMPRYNPQAGLHLFPSTTITTSPPGFSRMAAVPRRNQPCNFDQPESGSSSLRPFSGSHVPGSSRKRPAQGYLPINRAENQRRTRSRPFLPFSPSSQSVARPQLTPLQIGQSPSHLRQAAPAQPVQHVRSSTENIQGTVDREVHIRWEEEEHQLIGHTCYFCNRDLSLQPEDDLIIHNPQMLPVAAVLPCGHAFHSICLQRVTPSGEASNPPCIICSLGEES</sequence>
<feature type="region of interest" description="Disordered" evidence="2">
    <location>
        <begin position="121"/>
        <end position="141"/>
    </location>
</feature>
<keyword evidence="1" id="KW-0863">Zinc-finger</keyword>
<keyword evidence="1" id="KW-0862">Zinc</keyword>
<dbReference type="PANTHER" id="PTHR31150">
    <property type="entry name" value="EXPRESSED PROTEIN"/>
    <property type="match status" value="1"/>
</dbReference>
<gene>
    <name evidence="4" type="ORF">SAY86_031955</name>
</gene>
<protein>
    <recommendedName>
        <fullName evidence="3">RING-type domain-containing protein</fullName>
    </recommendedName>
</protein>
<keyword evidence="1" id="KW-0479">Metal-binding</keyword>
<evidence type="ECO:0000313" key="4">
    <source>
        <dbReference type="EMBL" id="KAK4791542.1"/>
    </source>
</evidence>
<dbReference type="InterPro" id="IPR001841">
    <property type="entry name" value="Znf_RING"/>
</dbReference>
<proteinExistence type="predicted"/>
<dbReference type="GO" id="GO:0008270">
    <property type="term" value="F:zinc ion binding"/>
    <property type="evidence" value="ECO:0007669"/>
    <property type="project" value="UniProtKB-KW"/>
</dbReference>